<proteinExistence type="predicted"/>
<dbReference type="OrthoDB" id="517376at2"/>
<dbReference type="EMBL" id="ANNX02000047">
    <property type="protein sequence ID" value="KYC36086.1"/>
    <property type="molecule type" value="Genomic_DNA"/>
</dbReference>
<evidence type="ECO:0000313" key="2">
    <source>
        <dbReference type="Proteomes" id="UP000076925"/>
    </source>
</evidence>
<sequence>MKRQNIVQQFHLMADSIQNNSAINVVKCKFNPPATKNKLKEAQKNFNLTTAMIDFYSQANGITIEWEKKEQKEIADGGLAAGYINLLPVEEVFQDWKDIIYFDEDDSFKPLHPLDFFVDEACAALYLDGSNNPQVYYHYLGEEMSPLGVDFEGYLQLLLKSRGFWYWHKAIAQPEYFNPYVPISVEERNFREIMPQLFPDFDASDFQRFNDENS</sequence>
<protein>
    <recommendedName>
        <fullName evidence="3">Knr4/Smi1-like domain-containing protein</fullName>
    </recommendedName>
</protein>
<keyword evidence="2" id="KW-1185">Reference proteome</keyword>
<dbReference type="Proteomes" id="UP000076925">
    <property type="component" value="Unassembled WGS sequence"/>
</dbReference>
<dbReference type="InterPro" id="IPR037883">
    <property type="entry name" value="Knr4/Smi1-like_sf"/>
</dbReference>
<gene>
    <name evidence="1" type="ORF">WA1_40825</name>
</gene>
<reference evidence="1 2" key="1">
    <citation type="journal article" date="2013" name="Genome Biol. Evol.">
        <title>Genomes of Stigonematalean cyanobacteria (subsection V) and the evolution of oxygenic photosynthesis from prokaryotes to plastids.</title>
        <authorList>
            <person name="Dagan T."/>
            <person name="Roettger M."/>
            <person name="Stucken K."/>
            <person name="Landan G."/>
            <person name="Koch R."/>
            <person name="Major P."/>
            <person name="Gould S.B."/>
            <person name="Goremykin V.V."/>
            <person name="Rippka R."/>
            <person name="Tandeau de Marsac N."/>
            <person name="Gugger M."/>
            <person name="Lockhart P.J."/>
            <person name="Allen J.F."/>
            <person name="Brune I."/>
            <person name="Maus I."/>
            <person name="Puhler A."/>
            <person name="Martin W.F."/>
        </authorList>
    </citation>
    <scope>NUCLEOTIDE SEQUENCE [LARGE SCALE GENOMIC DNA]</scope>
    <source>
        <strain evidence="1 2">PCC 7110</strain>
    </source>
</reference>
<comment type="caution">
    <text evidence="1">The sequence shown here is derived from an EMBL/GenBank/DDBJ whole genome shotgun (WGS) entry which is preliminary data.</text>
</comment>
<dbReference type="STRING" id="128403.WA1_40825"/>
<accession>A0A139WUG9</accession>
<dbReference type="AlphaFoldDB" id="A0A139WUG9"/>
<dbReference type="SUPFAM" id="SSF160631">
    <property type="entry name" value="SMI1/KNR4-like"/>
    <property type="match status" value="1"/>
</dbReference>
<evidence type="ECO:0008006" key="3">
    <source>
        <dbReference type="Google" id="ProtNLM"/>
    </source>
</evidence>
<dbReference type="RefSeq" id="WP_017742780.1">
    <property type="nucleotide sequence ID" value="NZ_KQ976354.1"/>
</dbReference>
<organism evidence="1 2">
    <name type="scientific">Scytonema hofmannii PCC 7110</name>
    <dbReference type="NCBI Taxonomy" id="128403"/>
    <lineage>
        <taxon>Bacteria</taxon>
        <taxon>Bacillati</taxon>
        <taxon>Cyanobacteriota</taxon>
        <taxon>Cyanophyceae</taxon>
        <taxon>Nostocales</taxon>
        <taxon>Scytonemataceae</taxon>
        <taxon>Scytonema</taxon>
    </lineage>
</organism>
<name>A0A139WUG9_9CYAN</name>
<evidence type="ECO:0000313" key="1">
    <source>
        <dbReference type="EMBL" id="KYC36086.1"/>
    </source>
</evidence>